<keyword evidence="5" id="KW-1185">Reference proteome</keyword>
<dbReference type="EMBL" id="BAAAQQ010000009">
    <property type="protein sequence ID" value="GAA2122713.1"/>
    <property type="molecule type" value="Genomic_DNA"/>
</dbReference>
<evidence type="ECO:0000259" key="3">
    <source>
        <dbReference type="PROSITE" id="PS51898"/>
    </source>
</evidence>
<dbReference type="RefSeq" id="WP_344303369.1">
    <property type="nucleotide sequence ID" value="NZ_BAAAQQ010000009.1"/>
</dbReference>
<comment type="caution">
    <text evidence="4">The sequence shown here is derived from an EMBL/GenBank/DDBJ whole genome shotgun (WGS) entry which is preliminary data.</text>
</comment>
<evidence type="ECO:0000256" key="2">
    <source>
        <dbReference type="SAM" id="MobiDB-lite"/>
    </source>
</evidence>
<accession>A0ABN2Y6F6</accession>
<dbReference type="Proteomes" id="UP001500575">
    <property type="component" value="Unassembled WGS sequence"/>
</dbReference>
<evidence type="ECO:0000313" key="4">
    <source>
        <dbReference type="EMBL" id="GAA2122713.1"/>
    </source>
</evidence>
<evidence type="ECO:0000256" key="1">
    <source>
        <dbReference type="ARBA" id="ARBA00023172"/>
    </source>
</evidence>
<evidence type="ECO:0000313" key="5">
    <source>
        <dbReference type="Proteomes" id="UP001500575"/>
    </source>
</evidence>
<dbReference type="InterPro" id="IPR013762">
    <property type="entry name" value="Integrase-like_cat_sf"/>
</dbReference>
<dbReference type="InterPro" id="IPR002104">
    <property type="entry name" value="Integrase_catalytic"/>
</dbReference>
<dbReference type="Pfam" id="PF00589">
    <property type="entry name" value="Phage_integrase"/>
    <property type="match status" value="1"/>
</dbReference>
<feature type="region of interest" description="Disordered" evidence="2">
    <location>
        <begin position="129"/>
        <end position="152"/>
    </location>
</feature>
<keyword evidence="1" id="KW-0233">DNA recombination</keyword>
<dbReference type="Gene3D" id="1.10.443.10">
    <property type="entry name" value="Intergrase catalytic core"/>
    <property type="match status" value="1"/>
</dbReference>
<protein>
    <recommendedName>
        <fullName evidence="3">Tyr recombinase domain-containing protein</fullName>
    </recommendedName>
</protein>
<sequence>MPLSELAVALLRQVRQRTAFERRQAMDLWVETGFVFVTDIGEPIDPRNALRALEVARRKAVLKEANLHTLRHSAASVMLTNGVPIPVVSKILGHSGISITVDAYGHVSPEVSHEALNVLAEALSAEGVSTSASTPGVKEGRPDGFDSDENGL</sequence>
<dbReference type="InterPro" id="IPR011010">
    <property type="entry name" value="DNA_brk_join_enz"/>
</dbReference>
<proteinExistence type="predicted"/>
<gene>
    <name evidence="4" type="ORF">GCM10009843_18070</name>
</gene>
<dbReference type="SUPFAM" id="SSF56349">
    <property type="entry name" value="DNA breaking-rejoining enzymes"/>
    <property type="match status" value="1"/>
</dbReference>
<reference evidence="4 5" key="1">
    <citation type="journal article" date="2019" name="Int. J. Syst. Evol. Microbiol.">
        <title>The Global Catalogue of Microorganisms (GCM) 10K type strain sequencing project: providing services to taxonomists for standard genome sequencing and annotation.</title>
        <authorList>
            <consortium name="The Broad Institute Genomics Platform"/>
            <consortium name="The Broad Institute Genome Sequencing Center for Infectious Disease"/>
            <person name="Wu L."/>
            <person name="Ma J."/>
        </authorList>
    </citation>
    <scope>NUCLEOTIDE SEQUENCE [LARGE SCALE GENOMIC DNA]</scope>
    <source>
        <strain evidence="4 5">JCM 16021</strain>
    </source>
</reference>
<name>A0ABN2Y6F6_9ACTN</name>
<dbReference type="PROSITE" id="PS51898">
    <property type="entry name" value="TYR_RECOMBINASE"/>
    <property type="match status" value="1"/>
</dbReference>
<feature type="domain" description="Tyr recombinase" evidence="3">
    <location>
        <begin position="1"/>
        <end position="117"/>
    </location>
</feature>
<organism evidence="4 5">
    <name type="scientific">Nocardioides bigeumensis</name>
    <dbReference type="NCBI Taxonomy" id="433657"/>
    <lineage>
        <taxon>Bacteria</taxon>
        <taxon>Bacillati</taxon>
        <taxon>Actinomycetota</taxon>
        <taxon>Actinomycetes</taxon>
        <taxon>Propionibacteriales</taxon>
        <taxon>Nocardioidaceae</taxon>
        <taxon>Nocardioides</taxon>
    </lineage>
</organism>